<dbReference type="InterPro" id="IPR019448">
    <property type="entry name" value="NT-C2"/>
</dbReference>
<feature type="region of interest" description="Disordered" evidence="2">
    <location>
        <begin position="1273"/>
        <end position="1294"/>
    </location>
</feature>
<dbReference type="Proteomes" id="UP001438707">
    <property type="component" value="Unassembled WGS sequence"/>
</dbReference>
<feature type="compositionally biased region" description="Polar residues" evidence="2">
    <location>
        <begin position="164"/>
        <end position="177"/>
    </location>
</feature>
<dbReference type="PROSITE" id="PS51840">
    <property type="entry name" value="C2_NT"/>
    <property type="match status" value="1"/>
</dbReference>
<feature type="coiled-coil region" evidence="1">
    <location>
        <begin position="678"/>
        <end position="712"/>
    </location>
</feature>
<dbReference type="EMBL" id="JALJOS010000065">
    <property type="protein sequence ID" value="KAK9817545.1"/>
    <property type="molecule type" value="Genomic_DNA"/>
</dbReference>
<proteinExistence type="predicted"/>
<gene>
    <name evidence="4" type="ORF">WJX74_003376</name>
</gene>
<feature type="coiled-coil region" evidence="1">
    <location>
        <begin position="829"/>
        <end position="891"/>
    </location>
</feature>
<feature type="region of interest" description="Disordered" evidence="2">
    <location>
        <begin position="155"/>
        <end position="220"/>
    </location>
</feature>
<accession>A0AAW1Q5I5</accession>
<feature type="coiled-coil region" evidence="1">
    <location>
        <begin position="460"/>
        <end position="504"/>
    </location>
</feature>
<feature type="coiled-coil region" evidence="1">
    <location>
        <begin position="224"/>
        <end position="265"/>
    </location>
</feature>
<evidence type="ECO:0000313" key="5">
    <source>
        <dbReference type="Proteomes" id="UP001438707"/>
    </source>
</evidence>
<evidence type="ECO:0000313" key="4">
    <source>
        <dbReference type="EMBL" id="KAK9817545.1"/>
    </source>
</evidence>
<feature type="compositionally biased region" description="Polar residues" evidence="2">
    <location>
        <begin position="191"/>
        <end position="217"/>
    </location>
</feature>
<feature type="region of interest" description="Disordered" evidence="2">
    <location>
        <begin position="434"/>
        <end position="455"/>
    </location>
</feature>
<feature type="coiled-coil region" evidence="1">
    <location>
        <begin position="1535"/>
        <end position="1564"/>
    </location>
</feature>
<dbReference type="Pfam" id="PF10358">
    <property type="entry name" value="NT-C2"/>
    <property type="match status" value="1"/>
</dbReference>
<feature type="coiled-coil region" evidence="1">
    <location>
        <begin position="1008"/>
        <end position="1172"/>
    </location>
</feature>
<sequence length="1586" mass="176621">MFRKLQRQLDRRATGRAGSKFSFDVNVTSLDGIPPHLKLCQIVWIRGAKEQHTEVAPVQTGIAVWKQKLTQRITLYKDSQKSGAWEPKECIFKVLVSTTSAGGELGTVCKLPFDLADYASPEHSEEHLTLQVPFASKQSGKGQPFGQLRLQISSHLPVSPGGADTNSMTETASSAGLSSEHHHEQDLAGFETTQDLTSTGHSAASSVSPQPTSSQAHPRNAAELANAHEEILQLRNKMAALSEAAKQSEMSNAELKQRLEAMAQVQQETLKSNGAESVYESLSNGESNGPRNTSSANSHSNEKEKARRAALQKRVGQLEAANQELTRSLEEKRRELQVAPGDSVRLREAQMEIQLAEEHIAELEDKLSAANAQGFTPAFKRFGASANDMERSRSQLSQTLAEQTRLAEETAQQAMELLQTVSAERDELLTQLRQRNSQQNAAEHSHARSAEETEAAYRARDGLQERLLAAEAEAADCKQALLQLRQAHEELQAASDRHASAHQQACIEHDRSAEARQQAVETLQSELSCVRAEAAAADALCTNLQAKLAELSSRHELELGQQAQKLQKAADEHSVAAADEQAAHLDKILMEMDDLRQQVCELEGRLEQEQDLSAEKVSTAEQELISQHALQLEKQQRCTQQSNEELCKLQAMHSKLQSEHTMLGRQKQETIYDHQEGLIKAAEQQAQLSRQLEQAKIAHSQLQDAHRDLKVQHESVWAKQQHAVSDHEQGLIALQTQLASSEAGHQALALKLGAAEKSAEQHLQEVRALESERIQLQMQLKESRRLDGELRGQLEDAAEGRAQMLKQLDEAAKLQDSTGSSKAVAICVCDQYKIQLDALIQEQDQIKAKHAAALKAQESCLRDADQAIAAKADMEQHLQEARQTCDKATASSTEMTSKLNFVQKQLEMLQTQHDDVCFKLEALSQSTSSHAATASQACQKLERVQGRLHECIIELEQRKEQQAAADKLLAEAVRERDIASLKCLEAEDMLGKLQQQMQRETSAASTASDELQLQLQEVMRALQDSQGQLTQASQAEADLQERLAFAGTDRERAQQQTVDSQTSLDRCRADLEAKSAECNSLAEQLRQAQERAAAQTLSTAQVQSQVEELEAELKLVQDRHEKERARSDKRRQEGLQAVEEAARMAEQAQTERDEAQQALHDLSAQVKAFTGRLLHRKQSKTRPAEVDLLCDRQRASFGKAAPYLDSDSDSDRSSSGAFSRDDRTIAAASSQRELESPQSTSAFRDLTRLVRELEDDKSRLEVALKQALSELSDATAAKEEGQKSSQPSPFAGHDSSLFKEQLARAQDDTEQALQENQRLRIEIAGLHRAHSGPGFPAQDECSQDVEELRQQLDEACGTIANLQDENDHLMALIPELEERIKSTEAQALAGLQTAEGQQDFRRELQRLQQQLEVEQDHKQNMQVQIDNMEGELDELRGELLHERENANQLENALHDSDTKRSQMQIEKHMMEQQIQETTSDLIEAERELTISQCNLPAPSVASRNSSKRDLDDAVVVEKLRREHDWMMQELVVKKMQMAENAAQAMELQNEIHKLKEVNGELEYRLAEQAAIAAKIYTKTTTKGKRK</sequence>
<keyword evidence="1" id="KW-0175">Coiled coil</keyword>
<feature type="coiled-coil region" evidence="1">
    <location>
        <begin position="1302"/>
        <end position="1487"/>
    </location>
</feature>
<feature type="compositionally biased region" description="Basic and acidic residues" evidence="2">
    <location>
        <begin position="443"/>
        <end position="455"/>
    </location>
</feature>
<keyword evidence="5" id="KW-1185">Reference proteome</keyword>
<feature type="region of interest" description="Disordered" evidence="2">
    <location>
        <begin position="275"/>
        <end position="314"/>
    </location>
</feature>
<evidence type="ECO:0000256" key="1">
    <source>
        <dbReference type="SAM" id="Coils"/>
    </source>
</evidence>
<protein>
    <recommendedName>
        <fullName evidence="3">C2 NT-type domain-containing protein</fullName>
    </recommendedName>
</protein>
<feature type="domain" description="C2 NT-type" evidence="3">
    <location>
        <begin position="11"/>
        <end position="156"/>
    </location>
</feature>
<feature type="coiled-coil region" evidence="1">
    <location>
        <begin position="752"/>
        <end position="786"/>
    </location>
</feature>
<evidence type="ECO:0000256" key="2">
    <source>
        <dbReference type="SAM" id="MobiDB-lite"/>
    </source>
</evidence>
<evidence type="ECO:0000259" key="3">
    <source>
        <dbReference type="PROSITE" id="PS51840"/>
    </source>
</evidence>
<feature type="compositionally biased region" description="Polar residues" evidence="2">
    <location>
        <begin position="275"/>
        <end position="299"/>
    </location>
</feature>
<comment type="caution">
    <text evidence="4">The sequence shown here is derived from an EMBL/GenBank/DDBJ whole genome shotgun (WGS) entry which is preliminary data.</text>
</comment>
<name>A0AAW1Q5I5_9CHLO</name>
<organism evidence="4 5">
    <name type="scientific">Apatococcus lobatus</name>
    <dbReference type="NCBI Taxonomy" id="904363"/>
    <lineage>
        <taxon>Eukaryota</taxon>
        <taxon>Viridiplantae</taxon>
        <taxon>Chlorophyta</taxon>
        <taxon>core chlorophytes</taxon>
        <taxon>Trebouxiophyceae</taxon>
        <taxon>Chlorellales</taxon>
        <taxon>Chlorellaceae</taxon>
        <taxon>Apatococcus</taxon>
    </lineage>
</organism>
<feature type="region of interest" description="Disordered" evidence="2">
    <location>
        <begin position="1201"/>
        <end position="1240"/>
    </location>
</feature>
<feature type="compositionally biased region" description="Polar residues" evidence="2">
    <location>
        <begin position="1227"/>
        <end position="1240"/>
    </location>
</feature>
<reference evidence="4 5" key="1">
    <citation type="journal article" date="2024" name="Nat. Commun.">
        <title>Phylogenomics reveals the evolutionary origins of lichenization in chlorophyte algae.</title>
        <authorList>
            <person name="Puginier C."/>
            <person name="Libourel C."/>
            <person name="Otte J."/>
            <person name="Skaloud P."/>
            <person name="Haon M."/>
            <person name="Grisel S."/>
            <person name="Petersen M."/>
            <person name="Berrin J.G."/>
            <person name="Delaux P.M."/>
            <person name="Dal Grande F."/>
            <person name="Keller J."/>
        </authorList>
    </citation>
    <scope>NUCLEOTIDE SEQUENCE [LARGE SCALE GENOMIC DNA]</scope>
    <source>
        <strain evidence="4 5">SAG 2145</strain>
    </source>
</reference>